<dbReference type="NCBIfam" id="TIGR00525">
    <property type="entry name" value="folB"/>
    <property type="match status" value="1"/>
</dbReference>
<dbReference type="SMART" id="SM00905">
    <property type="entry name" value="FolB"/>
    <property type="match status" value="1"/>
</dbReference>
<dbReference type="InterPro" id="IPR043133">
    <property type="entry name" value="GTP-CH-I_C/QueF"/>
</dbReference>
<protein>
    <recommendedName>
        <fullName evidence="6">7,8-dihydroneopterin aldolase</fullName>
        <ecNumber evidence="6">4.1.2.25</ecNumber>
    </recommendedName>
</protein>
<dbReference type="RefSeq" id="WP_179445256.1">
    <property type="nucleotide sequence ID" value="NZ_JACBZS010000001.1"/>
</dbReference>
<dbReference type="SUPFAM" id="SSF55620">
    <property type="entry name" value="Tetrahydrobiopterin biosynthesis enzymes-like"/>
    <property type="match status" value="1"/>
</dbReference>
<keyword evidence="5 6" id="KW-0456">Lyase</keyword>
<comment type="catalytic activity">
    <reaction evidence="1 6">
        <text>7,8-dihydroneopterin = 6-hydroxymethyl-7,8-dihydropterin + glycolaldehyde</text>
        <dbReference type="Rhea" id="RHEA:10540"/>
        <dbReference type="ChEBI" id="CHEBI:17001"/>
        <dbReference type="ChEBI" id="CHEBI:17071"/>
        <dbReference type="ChEBI" id="CHEBI:44841"/>
        <dbReference type="EC" id="4.1.2.25"/>
    </reaction>
</comment>
<dbReference type="Proteomes" id="UP000527616">
    <property type="component" value="Unassembled WGS sequence"/>
</dbReference>
<evidence type="ECO:0000259" key="7">
    <source>
        <dbReference type="SMART" id="SM00905"/>
    </source>
</evidence>
<evidence type="ECO:0000256" key="2">
    <source>
        <dbReference type="ARBA" id="ARBA00005013"/>
    </source>
</evidence>
<organism evidence="8 9">
    <name type="scientific">Naumannella cuiyingiana</name>
    <dbReference type="NCBI Taxonomy" id="1347891"/>
    <lineage>
        <taxon>Bacteria</taxon>
        <taxon>Bacillati</taxon>
        <taxon>Actinomycetota</taxon>
        <taxon>Actinomycetes</taxon>
        <taxon>Propionibacteriales</taxon>
        <taxon>Propionibacteriaceae</taxon>
        <taxon>Naumannella</taxon>
    </lineage>
</organism>
<gene>
    <name evidence="8" type="ORF">GGQ54_001994</name>
</gene>
<evidence type="ECO:0000256" key="5">
    <source>
        <dbReference type="ARBA" id="ARBA00023239"/>
    </source>
</evidence>
<dbReference type="GO" id="GO:0046656">
    <property type="term" value="P:folic acid biosynthetic process"/>
    <property type="evidence" value="ECO:0007669"/>
    <property type="project" value="UniProtKB-UniRule"/>
</dbReference>
<dbReference type="AlphaFoldDB" id="A0A7Z0ILA4"/>
<feature type="domain" description="Dihydroneopterin aldolase/epimerase" evidence="7">
    <location>
        <begin position="14"/>
        <end position="126"/>
    </location>
</feature>
<evidence type="ECO:0000256" key="1">
    <source>
        <dbReference type="ARBA" id="ARBA00001353"/>
    </source>
</evidence>
<dbReference type="EC" id="4.1.2.25" evidence="6"/>
<dbReference type="PANTHER" id="PTHR42844:SF1">
    <property type="entry name" value="DIHYDRONEOPTERIN ALDOLASE 1-RELATED"/>
    <property type="match status" value="1"/>
</dbReference>
<dbReference type="Gene3D" id="3.30.1130.10">
    <property type="match status" value="1"/>
</dbReference>
<dbReference type="UniPathway" id="UPA00077">
    <property type="reaction ID" value="UER00154"/>
</dbReference>
<dbReference type="GO" id="GO:0004150">
    <property type="term" value="F:dihydroneopterin aldolase activity"/>
    <property type="evidence" value="ECO:0007669"/>
    <property type="project" value="UniProtKB-UniRule"/>
</dbReference>
<dbReference type="InterPro" id="IPR006156">
    <property type="entry name" value="Dihydroneopterin_aldolase"/>
</dbReference>
<dbReference type="InterPro" id="IPR006157">
    <property type="entry name" value="FolB_dom"/>
</dbReference>
<accession>A0A7Z0ILA4</accession>
<dbReference type="GO" id="GO:0005737">
    <property type="term" value="C:cytoplasm"/>
    <property type="evidence" value="ECO:0007669"/>
    <property type="project" value="TreeGrafter"/>
</dbReference>
<dbReference type="EMBL" id="JACBZS010000001">
    <property type="protein sequence ID" value="NYI71434.1"/>
    <property type="molecule type" value="Genomic_DNA"/>
</dbReference>
<evidence type="ECO:0000313" key="8">
    <source>
        <dbReference type="EMBL" id="NYI71434.1"/>
    </source>
</evidence>
<evidence type="ECO:0000313" key="9">
    <source>
        <dbReference type="Proteomes" id="UP000527616"/>
    </source>
</evidence>
<proteinExistence type="inferred from homology"/>
<reference evidence="8 9" key="1">
    <citation type="submission" date="2020-07" db="EMBL/GenBank/DDBJ databases">
        <title>Sequencing the genomes of 1000 actinobacteria strains.</title>
        <authorList>
            <person name="Klenk H.-P."/>
        </authorList>
    </citation>
    <scope>NUCLEOTIDE SEQUENCE [LARGE SCALE GENOMIC DNA]</scope>
    <source>
        <strain evidence="8 9">DSM 103164</strain>
    </source>
</reference>
<evidence type="ECO:0000256" key="3">
    <source>
        <dbReference type="ARBA" id="ARBA00005708"/>
    </source>
</evidence>
<dbReference type="Pfam" id="PF02152">
    <property type="entry name" value="FolB"/>
    <property type="match status" value="1"/>
</dbReference>
<name>A0A7Z0ILA4_9ACTN</name>
<dbReference type="FunFam" id="3.30.1130.10:FF:000003">
    <property type="entry name" value="7,8-dihydroneopterin aldolase"/>
    <property type="match status" value="1"/>
</dbReference>
<dbReference type="GO" id="GO:0046654">
    <property type="term" value="P:tetrahydrofolate biosynthetic process"/>
    <property type="evidence" value="ECO:0007669"/>
    <property type="project" value="UniProtKB-UniRule"/>
</dbReference>
<comment type="caution">
    <text evidence="8">The sequence shown here is derived from an EMBL/GenBank/DDBJ whole genome shotgun (WGS) entry which is preliminary data.</text>
</comment>
<dbReference type="PANTHER" id="PTHR42844">
    <property type="entry name" value="DIHYDRONEOPTERIN ALDOLASE 1-RELATED"/>
    <property type="match status" value="1"/>
</dbReference>
<dbReference type="CDD" id="cd00534">
    <property type="entry name" value="DHNA_DHNTPE"/>
    <property type="match status" value="1"/>
</dbReference>
<keyword evidence="4 6" id="KW-0289">Folate biosynthesis</keyword>
<dbReference type="NCBIfam" id="TIGR00526">
    <property type="entry name" value="folB_dom"/>
    <property type="match status" value="1"/>
</dbReference>
<sequence>MTGFVADPALADRIELRGITGFGRHGVHPHERRDGQRFVADVTCWLDLSPAAASDDLADTIDYAGLAQAVVADIEGEPLDLLEALGARIAASCLADSRVRRVSVTVHKPDVDMPVPVTDVAVTIQRSADR</sequence>
<comment type="pathway">
    <text evidence="2 6">Cofactor biosynthesis; tetrahydrofolate biosynthesis; 2-amino-4-hydroxy-6-hydroxymethyl-7,8-dihydropteridine diphosphate from 7,8-dihydroneopterin triphosphate: step 3/4.</text>
</comment>
<keyword evidence="9" id="KW-1185">Reference proteome</keyword>
<evidence type="ECO:0000256" key="4">
    <source>
        <dbReference type="ARBA" id="ARBA00022909"/>
    </source>
</evidence>
<comment type="similarity">
    <text evidence="3 6">Belongs to the DHNA family.</text>
</comment>
<evidence type="ECO:0000256" key="6">
    <source>
        <dbReference type="RuleBase" id="RU362079"/>
    </source>
</evidence>
<comment type="function">
    <text evidence="6">Catalyzes the conversion of 7,8-dihydroneopterin to 6-hydroxymethyl-7,8-dihydropterin.</text>
</comment>